<evidence type="ECO:0000256" key="24">
    <source>
        <dbReference type="SAM" id="MobiDB-lite"/>
    </source>
</evidence>
<evidence type="ECO:0000256" key="4">
    <source>
        <dbReference type="ARBA" id="ARBA00004466"/>
    </source>
</evidence>
<evidence type="ECO:0000256" key="18">
    <source>
        <dbReference type="ARBA" id="ARBA00023242"/>
    </source>
</evidence>
<dbReference type="InterPro" id="IPR003877">
    <property type="entry name" value="SPRY_dom"/>
</dbReference>
<feature type="compositionally biased region" description="Polar residues" evidence="24">
    <location>
        <begin position="202"/>
        <end position="216"/>
    </location>
</feature>
<dbReference type="GO" id="GO:0003779">
    <property type="term" value="F:actin binding"/>
    <property type="evidence" value="ECO:0007669"/>
    <property type="project" value="UniProtKB-KW"/>
</dbReference>
<dbReference type="Gene3D" id="3.30.160.60">
    <property type="entry name" value="Classic Zinc Finger"/>
    <property type="match status" value="1"/>
</dbReference>
<dbReference type="InterPro" id="IPR013320">
    <property type="entry name" value="ConA-like_dom_sf"/>
</dbReference>
<dbReference type="InterPro" id="IPR050143">
    <property type="entry name" value="TRIM/RBCC"/>
</dbReference>
<keyword evidence="19" id="KW-0966">Cell projection</keyword>
<dbReference type="Gene3D" id="1.10.533.10">
    <property type="entry name" value="Death Domain, Fas"/>
    <property type="match status" value="1"/>
</dbReference>
<name>A0A8C5Z5A5_MARMA</name>
<dbReference type="InterPro" id="IPR001870">
    <property type="entry name" value="B30.2/SPRY"/>
</dbReference>
<evidence type="ECO:0000256" key="16">
    <source>
        <dbReference type="ARBA" id="ARBA00023203"/>
    </source>
</evidence>
<evidence type="ECO:0000256" key="1">
    <source>
        <dbReference type="ARBA" id="ARBA00004123"/>
    </source>
</evidence>
<dbReference type="PROSITE" id="PS50824">
    <property type="entry name" value="DAPIN"/>
    <property type="match status" value="1"/>
</dbReference>
<keyword evidence="8" id="KW-0399">Innate immunity</keyword>
<dbReference type="SMART" id="SM00449">
    <property type="entry name" value="SPRY"/>
    <property type="match status" value="1"/>
</dbReference>
<keyword evidence="18" id="KW-0539">Nucleus</keyword>
<evidence type="ECO:0000256" key="17">
    <source>
        <dbReference type="ARBA" id="ARBA00023212"/>
    </source>
</evidence>
<evidence type="ECO:0000256" key="6">
    <source>
        <dbReference type="ARBA" id="ARBA00022490"/>
    </source>
</evidence>
<evidence type="ECO:0000256" key="2">
    <source>
        <dbReference type="ARBA" id="ARBA00004245"/>
    </source>
</evidence>
<dbReference type="Pfam" id="PF13765">
    <property type="entry name" value="PRY"/>
    <property type="match status" value="1"/>
</dbReference>
<feature type="compositionally biased region" description="Basic and acidic residues" evidence="24">
    <location>
        <begin position="112"/>
        <end position="121"/>
    </location>
</feature>
<evidence type="ECO:0000256" key="14">
    <source>
        <dbReference type="ARBA" id="ARBA00023054"/>
    </source>
</evidence>
<keyword evidence="11 23" id="KW-0863">Zinc-finger</keyword>
<organism evidence="28 29">
    <name type="scientific">Marmota marmota marmota</name>
    <name type="common">Alpine marmot</name>
    <dbReference type="NCBI Taxonomy" id="9994"/>
    <lineage>
        <taxon>Eukaryota</taxon>
        <taxon>Metazoa</taxon>
        <taxon>Chordata</taxon>
        <taxon>Craniata</taxon>
        <taxon>Vertebrata</taxon>
        <taxon>Euteleostomi</taxon>
        <taxon>Mammalia</taxon>
        <taxon>Eutheria</taxon>
        <taxon>Euarchontoglires</taxon>
        <taxon>Glires</taxon>
        <taxon>Rodentia</taxon>
        <taxon>Sciuromorpha</taxon>
        <taxon>Sciuridae</taxon>
        <taxon>Xerinae</taxon>
        <taxon>Marmotini</taxon>
        <taxon>Marmota</taxon>
    </lineage>
</organism>
<dbReference type="GO" id="GO:0032731">
    <property type="term" value="P:positive regulation of interleukin-1 beta production"/>
    <property type="evidence" value="ECO:0007669"/>
    <property type="project" value="Ensembl"/>
</dbReference>
<dbReference type="GO" id="GO:1904270">
    <property type="term" value="P:pyroptosome complex assembly"/>
    <property type="evidence" value="ECO:0007669"/>
    <property type="project" value="Ensembl"/>
</dbReference>
<keyword evidence="29" id="KW-1185">Reference proteome</keyword>
<dbReference type="SUPFAM" id="SSF49899">
    <property type="entry name" value="Concanavalin A-like lectins/glucanases"/>
    <property type="match status" value="1"/>
</dbReference>
<comment type="subunit">
    <text evidence="21">Homotrimer. Interacts (via the B box-type zinc finger) with PSTPIP1. Interacts (via the B30.2/SPRY domain) with several components of the inflammasome complex, including CASP1 p20 and p10 subunits, CASP5, PYCARD, NLRP1, NLRP2 and NLRP3, as well as with unprocessed IL1B; this interaction may lead to autophagic degradation of these proteins. Component of the AIM2 PANoptosome complex, a multiprotein complex that drives inflammatory cell death (PANoptosis). Interacts with NFKBIA and RELA. Interacts weakly with VASP and ACTR3. Interacts with active ULK1 (phosphorylated on 'Ser-317') and BECN1 simultaneously. Also interacts with ATG16L1 (via WD repeats), and with ATG8 family members, including GABARAP, GABARAPL1 and, to a lesser extent, GABARAPL2, MAP1LC3A/LC3A and MAP1LC3C/LC3C. Interacts with TRIM21. Interacts with YWHAB, YWHAE, YWHAG, YWHAH, YWHAQ and YWHAZ; the interaction is required for the down-regulation of pyrin pro-inflammatory activity.</text>
</comment>
<dbReference type="Proteomes" id="UP000694407">
    <property type="component" value="Unplaced"/>
</dbReference>
<keyword evidence="13" id="KW-0391">Immunity</keyword>
<dbReference type="PROSITE" id="PS50188">
    <property type="entry name" value="B302_SPRY"/>
    <property type="match status" value="1"/>
</dbReference>
<dbReference type="GO" id="GO:0005875">
    <property type="term" value="C:microtubule associated complex"/>
    <property type="evidence" value="ECO:0007669"/>
    <property type="project" value="Ensembl"/>
</dbReference>
<dbReference type="GO" id="GO:0005874">
    <property type="term" value="C:microtubule"/>
    <property type="evidence" value="ECO:0007669"/>
    <property type="project" value="UniProtKB-KW"/>
</dbReference>
<dbReference type="GO" id="GO:0071641">
    <property type="term" value="P:negative regulation of macrophage inflammatory protein 1 alpha production"/>
    <property type="evidence" value="ECO:0007669"/>
    <property type="project" value="Ensembl"/>
</dbReference>
<dbReference type="CDD" id="cd08321">
    <property type="entry name" value="Pyrin_ASC-like"/>
    <property type="match status" value="1"/>
</dbReference>
<dbReference type="Pfam" id="PF02758">
    <property type="entry name" value="PYRIN"/>
    <property type="match status" value="1"/>
</dbReference>
<dbReference type="GO" id="GO:0030027">
    <property type="term" value="C:lamellipodium"/>
    <property type="evidence" value="ECO:0007669"/>
    <property type="project" value="UniProtKB-SubCell"/>
</dbReference>
<evidence type="ECO:0000259" key="25">
    <source>
        <dbReference type="PROSITE" id="PS50119"/>
    </source>
</evidence>
<dbReference type="Ensembl" id="ENSMMMT00000009874.1">
    <property type="protein sequence ID" value="ENSMMMP00000008655.1"/>
    <property type="gene ID" value="ENSMMMG00000007512.1"/>
</dbReference>
<feature type="domain" description="B30.2/SPRY" evidence="26">
    <location>
        <begin position="630"/>
        <end position="820"/>
    </location>
</feature>
<dbReference type="Gene3D" id="2.60.120.920">
    <property type="match status" value="1"/>
</dbReference>
<dbReference type="GO" id="GO:0031410">
    <property type="term" value="C:cytoplasmic vesicle"/>
    <property type="evidence" value="ECO:0007669"/>
    <property type="project" value="UniProtKB-KW"/>
</dbReference>
<dbReference type="InterPro" id="IPR003879">
    <property type="entry name" value="Butyrophylin_SPRY"/>
</dbReference>
<dbReference type="GO" id="GO:0005776">
    <property type="term" value="C:autophagosome"/>
    <property type="evidence" value="ECO:0007669"/>
    <property type="project" value="UniProtKB-SubCell"/>
</dbReference>
<dbReference type="CDD" id="cd15813">
    <property type="entry name" value="SPRY_PRY_TRIM20"/>
    <property type="match status" value="1"/>
</dbReference>
<dbReference type="Pfam" id="PF00643">
    <property type="entry name" value="zf-B_box"/>
    <property type="match status" value="1"/>
</dbReference>
<keyword evidence="15" id="KW-0395">Inflammatory response</keyword>
<keyword evidence="12" id="KW-0862">Zinc</keyword>
<dbReference type="PRINTS" id="PR01407">
    <property type="entry name" value="BUTYPHLNCDUF"/>
</dbReference>
<feature type="compositionally biased region" description="Polar residues" evidence="24">
    <location>
        <begin position="98"/>
        <end position="110"/>
    </location>
</feature>
<dbReference type="SMART" id="SM00336">
    <property type="entry name" value="BBOX"/>
    <property type="match status" value="1"/>
</dbReference>
<dbReference type="GO" id="GO:0050728">
    <property type="term" value="P:negative regulation of inflammatory response"/>
    <property type="evidence" value="ECO:0007669"/>
    <property type="project" value="Ensembl"/>
</dbReference>
<dbReference type="PANTHER" id="PTHR24103">
    <property type="entry name" value="E3 UBIQUITIN-PROTEIN LIGASE TRIM"/>
    <property type="match status" value="1"/>
</dbReference>
<feature type="region of interest" description="Disordered" evidence="24">
    <location>
        <begin position="491"/>
        <end position="512"/>
    </location>
</feature>
<evidence type="ECO:0000256" key="22">
    <source>
        <dbReference type="ARBA" id="ARBA00071077"/>
    </source>
</evidence>
<dbReference type="GO" id="GO:0032695">
    <property type="term" value="P:negative regulation of interleukin-12 production"/>
    <property type="evidence" value="ECO:0007669"/>
    <property type="project" value="Ensembl"/>
</dbReference>
<keyword evidence="9" id="KW-0493">Microtubule</keyword>
<dbReference type="PROSITE" id="PS50119">
    <property type="entry name" value="ZF_BBOX"/>
    <property type="match status" value="1"/>
</dbReference>
<keyword evidence="16" id="KW-0009">Actin-binding</keyword>
<keyword evidence="7" id="KW-0597">Phosphoprotein</keyword>
<dbReference type="GO" id="GO:0042802">
    <property type="term" value="F:identical protein binding"/>
    <property type="evidence" value="ECO:0007669"/>
    <property type="project" value="Ensembl"/>
</dbReference>
<dbReference type="FunFam" id="3.30.160.60:FF:001023">
    <property type="entry name" value="MEFV, pyrin innate immunity regulator"/>
    <property type="match status" value="1"/>
</dbReference>
<evidence type="ECO:0000256" key="7">
    <source>
        <dbReference type="ARBA" id="ARBA00022553"/>
    </source>
</evidence>
<keyword evidence="20" id="KW-0968">Cytoplasmic vesicle</keyword>
<evidence type="ECO:0000256" key="5">
    <source>
        <dbReference type="ARBA" id="ARBA00004510"/>
    </source>
</evidence>
<evidence type="ECO:0000256" key="11">
    <source>
        <dbReference type="ARBA" id="ARBA00022771"/>
    </source>
</evidence>
<dbReference type="GO" id="GO:0032691">
    <property type="term" value="P:negative regulation of interleukin-1 beta production"/>
    <property type="evidence" value="ECO:0007669"/>
    <property type="project" value="Ensembl"/>
</dbReference>
<feature type="compositionally biased region" description="Basic and acidic residues" evidence="24">
    <location>
        <begin position="491"/>
        <end position="508"/>
    </location>
</feature>
<evidence type="ECO:0000256" key="8">
    <source>
        <dbReference type="ARBA" id="ARBA00022588"/>
    </source>
</evidence>
<keyword evidence="14" id="KW-0175">Coiled coil</keyword>
<accession>A0A8C5Z5A5</accession>
<dbReference type="GO" id="GO:0034341">
    <property type="term" value="P:response to type II interferon"/>
    <property type="evidence" value="ECO:0007669"/>
    <property type="project" value="Ensembl"/>
</dbReference>
<dbReference type="InterPro" id="IPR043136">
    <property type="entry name" value="B30.2/SPRY_sf"/>
</dbReference>
<protein>
    <recommendedName>
        <fullName evidence="22">Pyrin</fullName>
    </recommendedName>
</protein>
<dbReference type="AlphaFoldDB" id="A0A8C5Z5A5"/>
<sequence>MDKTLSDHLLNTLEELVPYDFEKFKFKLQNTNLEKEHSRIPRGHLQMARPVKLANLLIIHYGEKHAVQLTLKVLRAINQRLLAEELHKATGQEYPAQDSGTDTSTVSSPGENKLKSQKEPDGPEGDGQQQNGGGAASLPSSQHEAGRGPQKKSQSKRRDQKGPEILDVQGKLLARSTGLPSKRSLAIAQLPGEKEIRKSAQLRRNASSAGRLQGLSSGAPGRKESKKSEVYLHSVKPRPRSFEFIIPSEDRESSNAETILTSLEKMKNAKPDSAASPRGRVILDGEATMALEKGSTNPEHSRVLEEKTVMNTLCNALLAGEEKSISPWEEHGVGGPATHETLEKMKDRVFHESSNPEVPSSSGRPQDKAAFPLCHTPKGDLLAGTCVLDSCSCPVASGEPKTPRSHLPSCQQCQASLNKNSSGGLSPEPLPQCQRHMKQVQLLFCEDHREPICLICRLSQEHQGHRVRPIEEAALEYREKIQKQLEHLKELRKSGEEQRSQGDKKTESLLKQTETQKQRIRCQMKQLCQFLEQQEQLFVTWTEELGQTIGQVRETFGTRVSQHISRLDELIGELEAKQSQSEWEIMQDIGVTLHRAKMMTVPEPWAAPPEVKEKIQLLYQKAEFMERSTRYFIETLRSEMEMFDGECASVILDPATAHPNLVFSDDMKSVRLGNKDERQSDSPERFDNCITLGSPSFFSGCHYWEVEVGDKTAWILGVCEASVCRKGSMTLSPENGYWVVMMKQNEYLASTCPPTRLQLRKPPRRVGIFLDWKKGDISFYNVTARSHIYIFTGFSSSGPLQPIFCPGKHDGGKNMGPLTICPVSGQGPH</sequence>
<evidence type="ECO:0000256" key="15">
    <source>
        <dbReference type="ARBA" id="ARBA00023198"/>
    </source>
</evidence>
<comment type="subcellular location">
    <subcellularLocation>
        <location evidence="5">Cell projection</location>
        <location evidence="5">Lamellipodium</location>
    </subcellularLocation>
    <subcellularLocation>
        <location evidence="4">Cell projection</location>
        <location evidence="4">Ruffle</location>
    </subcellularLocation>
    <subcellularLocation>
        <location evidence="2">Cytoplasm</location>
        <location evidence="2">Cytoskeleton</location>
    </subcellularLocation>
    <subcellularLocation>
        <location evidence="3">Cytoplasmic vesicle</location>
        <location evidence="3">Autophagosome</location>
    </subcellularLocation>
    <subcellularLocation>
        <location evidence="1">Nucleus</location>
    </subcellularLocation>
</comment>
<dbReference type="SMART" id="SM01289">
    <property type="entry name" value="PYRIN"/>
    <property type="match status" value="1"/>
</dbReference>
<keyword evidence="6" id="KW-0963">Cytoplasm</keyword>
<dbReference type="InterPro" id="IPR000315">
    <property type="entry name" value="Znf_B-box"/>
</dbReference>
<evidence type="ECO:0000313" key="29">
    <source>
        <dbReference type="Proteomes" id="UP000694407"/>
    </source>
</evidence>
<feature type="region of interest" description="Disordered" evidence="24">
    <location>
        <begin position="196"/>
        <end position="231"/>
    </location>
</feature>
<feature type="domain" description="B box-type" evidence="25">
    <location>
        <begin position="428"/>
        <end position="470"/>
    </location>
</feature>
<dbReference type="GO" id="GO:1900226">
    <property type="term" value="P:negative regulation of NLRP3 inflammasome complex assembly"/>
    <property type="evidence" value="ECO:0007669"/>
    <property type="project" value="Ensembl"/>
</dbReference>
<dbReference type="GeneTree" id="ENSGT00940000161955"/>
<dbReference type="GO" id="GO:0001726">
    <property type="term" value="C:ruffle"/>
    <property type="evidence" value="ECO:0007669"/>
    <property type="project" value="UniProtKB-SubCell"/>
</dbReference>
<dbReference type="GO" id="GO:0008270">
    <property type="term" value="F:zinc ion binding"/>
    <property type="evidence" value="ECO:0007669"/>
    <property type="project" value="UniProtKB-KW"/>
</dbReference>
<evidence type="ECO:0000256" key="3">
    <source>
        <dbReference type="ARBA" id="ARBA00004419"/>
    </source>
</evidence>
<evidence type="ECO:0000256" key="13">
    <source>
        <dbReference type="ARBA" id="ARBA00022859"/>
    </source>
</evidence>
<evidence type="ECO:0000256" key="21">
    <source>
        <dbReference type="ARBA" id="ARBA00066012"/>
    </source>
</evidence>
<gene>
    <name evidence="28" type="primary">MEFV</name>
</gene>
<dbReference type="InterPro" id="IPR006574">
    <property type="entry name" value="PRY"/>
</dbReference>
<evidence type="ECO:0000259" key="26">
    <source>
        <dbReference type="PROSITE" id="PS50188"/>
    </source>
</evidence>
<evidence type="ECO:0000256" key="20">
    <source>
        <dbReference type="ARBA" id="ARBA00023329"/>
    </source>
</evidence>
<keyword evidence="17" id="KW-0206">Cytoskeleton</keyword>
<evidence type="ECO:0000259" key="27">
    <source>
        <dbReference type="PROSITE" id="PS50824"/>
    </source>
</evidence>
<dbReference type="CDD" id="cd19771">
    <property type="entry name" value="Bbox2_TRIM20"/>
    <property type="match status" value="1"/>
</dbReference>
<dbReference type="FunFam" id="2.60.120.920:FF:000004">
    <property type="entry name" value="Butyrophilin subfamily 1 member A1"/>
    <property type="match status" value="1"/>
</dbReference>
<dbReference type="SMART" id="SM00589">
    <property type="entry name" value="PRY"/>
    <property type="match status" value="1"/>
</dbReference>
<feature type="region of interest" description="Disordered" evidence="24">
    <location>
        <begin position="91"/>
        <end position="164"/>
    </location>
</feature>
<dbReference type="InterPro" id="IPR011029">
    <property type="entry name" value="DEATH-like_dom_sf"/>
</dbReference>
<dbReference type="GO" id="GO:0010508">
    <property type="term" value="P:positive regulation of autophagy"/>
    <property type="evidence" value="ECO:0007669"/>
    <property type="project" value="Ensembl"/>
</dbReference>
<dbReference type="GO" id="GO:0005634">
    <property type="term" value="C:nucleus"/>
    <property type="evidence" value="ECO:0007669"/>
    <property type="project" value="UniProtKB-SubCell"/>
</dbReference>
<dbReference type="SUPFAM" id="SSF57845">
    <property type="entry name" value="B-box zinc-binding domain"/>
    <property type="match status" value="1"/>
</dbReference>
<dbReference type="GO" id="GO:0005886">
    <property type="term" value="C:plasma membrane"/>
    <property type="evidence" value="ECO:0007669"/>
    <property type="project" value="Ensembl"/>
</dbReference>
<feature type="domain" description="Pyrin" evidence="27">
    <location>
        <begin position="1"/>
        <end position="92"/>
    </location>
</feature>
<dbReference type="FunFam" id="1.10.533.10:FF:000048">
    <property type="entry name" value="MEFV, pyrin innate immunity regulator"/>
    <property type="match status" value="1"/>
</dbReference>
<dbReference type="Pfam" id="PF00622">
    <property type="entry name" value="SPRY"/>
    <property type="match status" value="1"/>
</dbReference>
<evidence type="ECO:0000256" key="10">
    <source>
        <dbReference type="ARBA" id="ARBA00022723"/>
    </source>
</evidence>
<dbReference type="InterPro" id="IPR004020">
    <property type="entry name" value="DAPIN"/>
</dbReference>
<evidence type="ECO:0000256" key="19">
    <source>
        <dbReference type="ARBA" id="ARBA00023273"/>
    </source>
</evidence>
<evidence type="ECO:0000313" key="28">
    <source>
        <dbReference type="Ensembl" id="ENSMMMP00000008655.1"/>
    </source>
</evidence>
<dbReference type="GO" id="GO:0061702">
    <property type="term" value="C:canonical inflammasome complex"/>
    <property type="evidence" value="ECO:0007669"/>
    <property type="project" value="Ensembl"/>
</dbReference>
<dbReference type="GO" id="GO:0006954">
    <property type="term" value="P:inflammatory response"/>
    <property type="evidence" value="ECO:0007669"/>
    <property type="project" value="UniProtKB-KW"/>
</dbReference>
<feature type="compositionally biased region" description="Basic and acidic residues" evidence="24">
    <location>
        <begin position="221"/>
        <end position="230"/>
    </location>
</feature>
<dbReference type="SUPFAM" id="SSF47986">
    <property type="entry name" value="DEATH domain"/>
    <property type="match status" value="1"/>
</dbReference>
<keyword evidence="10" id="KW-0479">Metal-binding</keyword>
<evidence type="ECO:0000256" key="23">
    <source>
        <dbReference type="PROSITE-ProRule" id="PRU00024"/>
    </source>
</evidence>
<evidence type="ECO:0000256" key="9">
    <source>
        <dbReference type="ARBA" id="ARBA00022701"/>
    </source>
</evidence>
<reference evidence="28" key="2">
    <citation type="submission" date="2025-09" db="UniProtKB">
        <authorList>
            <consortium name="Ensembl"/>
        </authorList>
    </citation>
    <scope>IDENTIFICATION</scope>
</reference>
<dbReference type="GO" id="GO:1900016">
    <property type="term" value="P:negative regulation of cytokine production involved in inflammatory response"/>
    <property type="evidence" value="ECO:0007669"/>
    <property type="project" value="Ensembl"/>
</dbReference>
<reference evidence="28" key="1">
    <citation type="submission" date="2025-08" db="UniProtKB">
        <authorList>
            <consortium name="Ensembl"/>
        </authorList>
    </citation>
    <scope>IDENTIFICATION</scope>
</reference>
<proteinExistence type="predicted"/>
<evidence type="ECO:0000256" key="12">
    <source>
        <dbReference type="ARBA" id="ARBA00022833"/>
    </source>
</evidence>